<evidence type="ECO:0000256" key="1">
    <source>
        <dbReference type="SAM" id="MobiDB-lite"/>
    </source>
</evidence>
<feature type="region of interest" description="Disordered" evidence="1">
    <location>
        <begin position="1"/>
        <end position="25"/>
    </location>
</feature>
<name>A0A5B7G8B2_PORTR</name>
<keyword evidence="3" id="KW-1185">Reference proteome</keyword>
<evidence type="ECO:0000313" key="3">
    <source>
        <dbReference type="Proteomes" id="UP000324222"/>
    </source>
</evidence>
<proteinExistence type="predicted"/>
<dbReference type="Proteomes" id="UP000324222">
    <property type="component" value="Unassembled WGS sequence"/>
</dbReference>
<organism evidence="2 3">
    <name type="scientific">Portunus trituberculatus</name>
    <name type="common">Swimming crab</name>
    <name type="synonym">Neptunus trituberculatus</name>
    <dbReference type="NCBI Taxonomy" id="210409"/>
    <lineage>
        <taxon>Eukaryota</taxon>
        <taxon>Metazoa</taxon>
        <taxon>Ecdysozoa</taxon>
        <taxon>Arthropoda</taxon>
        <taxon>Crustacea</taxon>
        <taxon>Multicrustacea</taxon>
        <taxon>Malacostraca</taxon>
        <taxon>Eumalacostraca</taxon>
        <taxon>Eucarida</taxon>
        <taxon>Decapoda</taxon>
        <taxon>Pleocyemata</taxon>
        <taxon>Brachyura</taxon>
        <taxon>Eubrachyura</taxon>
        <taxon>Portunoidea</taxon>
        <taxon>Portunidae</taxon>
        <taxon>Portuninae</taxon>
        <taxon>Portunus</taxon>
    </lineage>
</organism>
<reference evidence="2 3" key="1">
    <citation type="submission" date="2019-05" db="EMBL/GenBank/DDBJ databases">
        <title>Another draft genome of Portunus trituberculatus and its Hox gene families provides insights of decapod evolution.</title>
        <authorList>
            <person name="Jeong J.-H."/>
            <person name="Song I."/>
            <person name="Kim S."/>
            <person name="Choi T."/>
            <person name="Kim D."/>
            <person name="Ryu S."/>
            <person name="Kim W."/>
        </authorList>
    </citation>
    <scope>NUCLEOTIDE SEQUENCE [LARGE SCALE GENOMIC DNA]</scope>
    <source>
        <tissue evidence="2">Muscle</tissue>
    </source>
</reference>
<evidence type="ECO:0000313" key="2">
    <source>
        <dbReference type="EMBL" id="MPC56490.1"/>
    </source>
</evidence>
<dbReference type="EMBL" id="VSRR010013987">
    <property type="protein sequence ID" value="MPC56490.1"/>
    <property type="molecule type" value="Genomic_DNA"/>
</dbReference>
<dbReference type="AlphaFoldDB" id="A0A5B7G8B2"/>
<accession>A0A5B7G8B2</accession>
<gene>
    <name evidence="2" type="ORF">E2C01_050451</name>
</gene>
<sequence length="83" mass="9218">MRRGTSIAARPRVTCSTARQDESTAPVLWRRQAGGGDEAEAWRRRPSWPWRGEGEGAGLWSLVTTSRLAPHRPRLVLPSRGAN</sequence>
<protein>
    <submittedName>
        <fullName evidence="2">Uncharacterized protein</fullName>
    </submittedName>
</protein>
<comment type="caution">
    <text evidence="2">The sequence shown here is derived from an EMBL/GenBank/DDBJ whole genome shotgun (WGS) entry which is preliminary data.</text>
</comment>